<dbReference type="RefSeq" id="WP_063477641.1">
    <property type="nucleotide sequence ID" value="NZ_JBCMWP010000019.1"/>
</dbReference>
<dbReference type="Proteomes" id="UP000076796">
    <property type="component" value="Unassembled WGS sequence"/>
</dbReference>
<dbReference type="EMBL" id="LWMH01000001">
    <property type="protein sequence ID" value="KZS45138.1"/>
    <property type="molecule type" value="Genomic_DNA"/>
</dbReference>
<dbReference type="OrthoDB" id="1776302at2"/>
<sequence>MKERIVKKERNLMINSHIIDEHPWLKELLLNNEKISIDDVAEEYKNDFRYVVPYIIKQCGDEWRGDESVLHPIEDLGEERRPCSLCGTGNRYIYYIQNKLNGRKMNVGKDCVEEFVDLSTIAQGVSKSKLIKKAQEIRRMSTINKRFPGIQNRIDTWENRLNRYSVVIPSLYEEPHSKDGERLNDMHSKYLRGDYDESVFDDIESILSSEASYIDQFDSYTETNVGNPFIATKKIINWLEIRNDYKSINTLKTIGFITVETISSIWEPEYVSKQKPIIEDVFESIGATVLNLDQESNVFVLKIGHSKIKLACRFEKFFSHFGQILLNEKPKAAFSLANIIRISESYDLISVYTFIEDFKKHISKWGIGFVTTDSSIDQNKAYLKDKQTKKYVESDLSELFNRFKGIVLGMDKPTRNDLELYISSHPGKKYTREQLKDLNSLSRSLSQRP</sequence>
<reference evidence="1" key="1">
    <citation type="journal article" date="2016" name="Genome Announc.">
        <title>Draft genomes of two strains of Paenibacillus glucanolyticus with capability to degrade lignocellulose.</title>
        <authorList>
            <person name="Mathews S.L."/>
            <person name="Pawlak J."/>
            <person name="Grunden A.M."/>
        </authorList>
    </citation>
    <scope>NUCLEOTIDE SEQUENCE [LARGE SCALE GENOMIC DNA]</scope>
    <source>
        <strain evidence="1">SLM1</strain>
    </source>
</reference>
<comment type="caution">
    <text evidence="1">The sequence shown here is derived from an EMBL/GenBank/DDBJ whole genome shotgun (WGS) entry which is preliminary data.</text>
</comment>
<gene>
    <name evidence="1" type="ORF">AWU65_03915</name>
</gene>
<keyword evidence="2" id="KW-1185">Reference proteome</keyword>
<evidence type="ECO:0000313" key="1">
    <source>
        <dbReference type="EMBL" id="KZS45138.1"/>
    </source>
</evidence>
<dbReference type="AlphaFoldDB" id="A0A163GT95"/>
<proteinExistence type="predicted"/>
<name>A0A163GT95_9BACL</name>
<organism evidence="1 2">
    <name type="scientific">Paenibacillus glucanolyticus</name>
    <dbReference type="NCBI Taxonomy" id="59843"/>
    <lineage>
        <taxon>Bacteria</taxon>
        <taxon>Bacillati</taxon>
        <taxon>Bacillota</taxon>
        <taxon>Bacilli</taxon>
        <taxon>Bacillales</taxon>
        <taxon>Paenibacillaceae</taxon>
        <taxon>Paenibacillus</taxon>
    </lineage>
</organism>
<evidence type="ECO:0000313" key="2">
    <source>
        <dbReference type="Proteomes" id="UP000076796"/>
    </source>
</evidence>
<accession>A0A163GT95</accession>
<protein>
    <submittedName>
        <fullName evidence="1">Uncharacterized protein</fullName>
    </submittedName>
</protein>